<gene>
    <name evidence="5" type="ORF">E0486_14845</name>
</gene>
<dbReference type="AlphaFoldDB" id="A0A4R4DY65"/>
<keyword evidence="6" id="KW-1185">Reference proteome</keyword>
<reference evidence="5 6" key="1">
    <citation type="submission" date="2019-03" db="EMBL/GenBank/DDBJ databases">
        <authorList>
            <person name="Kim M.K.M."/>
        </authorList>
    </citation>
    <scope>NUCLEOTIDE SEQUENCE [LARGE SCALE GENOMIC DNA]</scope>
    <source>
        <strain evidence="5 6">17J68-15</strain>
    </source>
</reference>
<evidence type="ECO:0000256" key="3">
    <source>
        <dbReference type="ARBA" id="ARBA00023163"/>
    </source>
</evidence>
<dbReference type="EMBL" id="SKFH01000031">
    <property type="protein sequence ID" value="TCZ67929.1"/>
    <property type="molecule type" value="Genomic_DNA"/>
</dbReference>
<comment type="caution">
    <text evidence="5">The sequence shown here is derived from an EMBL/GenBank/DDBJ whole genome shotgun (WGS) entry which is preliminary data.</text>
</comment>
<evidence type="ECO:0000259" key="4">
    <source>
        <dbReference type="PROSITE" id="PS01124"/>
    </source>
</evidence>
<dbReference type="Pfam" id="PF12833">
    <property type="entry name" value="HTH_18"/>
    <property type="match status" value="1"/>
</dbReference>
<dbReference type="InterPro" id="IPR018062">
    <property type="entry name" value="HTH_AraC-typ_CS"/>
</dbReference>
<evidence type="ECO:0000256" key="1">
    <source>
        <dbReference type="ARBA" id="ARBA00023015"/>
    </source>
</evidence>
<organism evidence="5 6">
    <name type="scientific">Flaviaesturariibacter aridisoli</name>
    <dbReference type="NCBI Taxonomy" id="2545761"/>
    <lineage>
        <taxon>Bacteria</taxon>
        <taxon>Pseudomonadati</taxon>
        <taxon>Bacteroidota</taxon>
        <taxon>Chitinophagia</taxon>
        <taxon>Chitinophagales</taxon>
        <taxon>Chitinophagaceae</taxon>
        <taxon>Flaviaestuariibacter</taxon>
    </lineage>
</organism>
<dbReference type="PANTHER" id="PTHR43280">
    <property type="entry name" value="ARAC-FAMILY TRANSCRIPTIONAL REGULATOR"/>
    <property type="match status" value="1"/>
</dbReference>
<dbReference type="PANTHER" id="PTHR43280:SF2">
    <property type="entry name" value="HTH-TYPE TRANSCRIPTIONAL REGULATOR EXSA"/>
    <property type="match status" value="1"/>
</dbReference>
<dbReference type="OrthoDB" id="952277at2"/>
<keyword evidence="2" id="KW-0238">DNA-binding</keyword>
<dbReference type="InterPro" id="IPR009057">
    <property type="entry name" value="Homeodomain-like_sf"/>
</dbReference>
<sequence>MEQYIIQCKIEKARNLLVYEGLSVATIAARMNYCSAAHLSRQFKKVTGCTASALRKRNGLP</sequence>
<dbReference type="GO" id="GO:0043565">
    <property type="term" value="F:sequence-specific DNA binding"/>
    <property type="evidence" value="ECO:0007669"/>
    <property type="project" value="InterPro"/>
</dbReference>
<protein>
    <submittedName>
        <fullName evidence="5">AraC family transcriptional regulator</fullName>
    </submittedName>
</protein>
<dbReference type="GO" id="GO:0003700">
    <property type="term" value="F:DNA-binding transcription factor activity"/>
    <property type="evidence" value="ECO:0007669"/>
    <property type="project" value="InterPro"/>
</dbReference>
<proteinExistence type="predicted"/>
<keyword evidence="3" id="KW-0804">Transcription</keyword>
<dbReference type="SUPFAM" id="SSF46689">
    <property type="entry name" value="Homeodomain-like"/>
    <property type="match status" value="1"/>
</dbReference>
<dbReference type="InterPro" id="IPR018060">
    <property type="entry name" value="HTH_AraC"/>
</dbReference>
<accession>A0A4R4DY65</accession>
<keyword evidence="1" id="KW-0805">Transcription regulation</keyword>
<dbReference type="Proteomes" id="UP000295164">
    <property type="component" value="Unassembled WGS sequence"/>
</dbReference>
<dbReference type="PROSITE" id="PS00041">
    <property type="entry name" value="HTH_ARAC_FAMILY_1"/>
    <property type="match status" value="1"/>
</dbReference>
<name>A0A4R4DY65_9BACT</name>
<evidence type="ECO:0000313" key="5">
    <source>
        <dbReference type="EMBL" id="TCZ67929.1"/>
    </source>
</evidence>
<evidence type="ECO:0000256" key="2">
    <source>
        <dbReference type="ARBA" id="ARBA00023125"/>
    </source>
</evidence>
<feature type="domain" description="HTH araC/xylS-type" evidence="4">
    <location>
        <begin position="1"/>
        <end position="57"/>
    </location>
</feature>
<dbReference type="Gene3D" id="1.10.10.60">
    <property type="entry name" value="Homeodomain-like"/>
    <property type="match status" value="1"/>
</dbReference>
<evidence type="ECO:0000313" key="6">
    <source>
        <dbReference type="Proteomes" id="UP000295164"/>
    </source>
</evidence>
<dbReference type="PROSITE" id="PS01124">
    <property type="entry name" value="HTH_ARAC_FAMILY_2"/>
    <property type="match status" value="1"/>
</dbReference>